<dbReference type="InterPro" id="IPR036390">
    <property type="entry name" value="WH_DNA-bd_sf"/>
</dbReference>
<dbReference type="RefSeq" id="WP_048879233.1">
    <property type="nucleotide sequence ID" value="NZ_BANC01000059.1"/>
</dbReference>
<keyword evidence="4" id="KW-0804">Transcription</keyword>
<dbReference type="GO" id="GO:0006351">
    <property type="term" value="P:DNA-templated transcription"/>
    <property type="evidence" value="ECO:0007669"/>
    <property type="project" value="TreeGrafter"/>
</dbReference>
<dbReference type="Pfam" id="PF00126">
    <property type="entry name" value="HTH_1"/>
    <property type="match status" value="1"/>
</dbReference>
<dbReference type="InterPro" id="IPR058163">
    <property type="entry name" value="LysR-type_TF_proteobact-type"/>
</dbReference>
<dbReference type="PANTHER" id="PTHR30537">
    <property type="entry name" value="HTH-TYPE TRANSCRIPTIONAL REGULATOR"/>
    <property type="match status" value="1"/>
</dbReference>
<dbReference type="Gene3D" id="3.40.190.290">
    <property type="match status" value="1"/>
</dbReference>
<gene>
    <name evidence="6" type="ORF">Aam_060_072</name>
</gene>
<evidence type="ECO:0000256" key="2">
    <source>
        <dbReference type="ARBA" id="ARBA00023015"/>
    </source>
</evidence>
<protein>
    <submittedName>
        <fullName evidence="6">Transcriptional regulator LysR</fullName>
    </submittedName>
</protein>
<dbReference type="EMBL" id="BANC01000059">
    <property type="protein sequence ID" value="GAN80846.1"/>
    <property type="molecule type" value="Genomic_DNA"/>
</dbReference>
<dbReference type="InterPro" id="IPR000847">
    <property type="entry name" value="LysR_HTH_N"/>
</dbReference>
<accession>A0A0D6PHJ2</accession>
<evidence type="ECO:0000313" key="6">
    <source>
        <dbReference type="EMBL" id="GAN80846.1"/>
    </source>
</evidence>
<keyword evidence="2" id="KW-0805">Transcription regulation</keyword>
<dbReference type="FunFam" id="1.10.10.10:FF:000001">
    <property type="entry name" value="LysR family transcriptional regulator"/>
    <property type="match status" value="1"/>
</dbReference>
<evidence type="ECO:0000256" key="4">
    <source>
        <dbReference type="ARBA" id="ARBA00023163"/>
    </source>
</evidence>
<evidence type="ECO:0000256" key="1">
    <source>
        <dbReference type="ARBA" id="ARBA00009437"/>
    </source>
</evidence>
<dbReference type="PRINTS" id="PR00039">
    <property type="entry name" value="HTHLYSR"/>
</dbReference>
<dbReference type="AlphaFoldDB" id="A0A0D6PHJ2"/>
<organism evidence="6 7">
    <name type="scientific">Acidocella aminolytica 101 = DSM 11237</name>
    <dbReference type="NCBI Taxonomy" id="1120923"/>
    <lineage>
        <taxon>Bacteria</taxon>
        <taxon>Pseudomonadati</taxon>
        <taxon>Pseudomonadota</taxon>
        <taxon>Alphaproteobacteria</taxon>
        <taxon>Acetobacterales</taxon>
        <taxon>Acidocellaceae</taxon>
        <taxon>Acidocella</taxon>
    </lineage>
</organism>
<dbReference type="SUPFAM" id="SSF46785">
    <property type="entry name" value="Winged helix' DNA-binding domain"/>
    <property type="match status" value="1"/>
</dbReference>
<keyword evidence="7" id="KW-1185">Reference proteome</keyword>
<dbReference type="OrthoDB" id="9812435at2"/>
<feature type="domain" description="HTH lysR-type" evidence="5">
    <location>
        <begin position="1"/>
        <end position="61"/>
    </location>
</feature>
<proteinExistence type="inferred from homology"/>
<dbReference type="Proteomes" id="UP000032668">
    <property type="component" value="Unassembled WGS sequence"/>
</dbReference>
<comment type="similarity">
    <text evidence="1">Belongs to the LysR transcriptional regulatory family.</text>
</comment>
<dbReference type="GO" id="GO:0043565">
    <property type="term" value="F:sequence-specific DNA binding"/>
    <property type="evidence" value="ECO:0007669"/>
    <property type="project" value="TreeGrafter"/>
</dbReference>
<dbReference type="Pfam" id="PF03466">
    <property type="entry name" value="LysR_substrate"/>
    <property type="match status" value="1"/>
</dbReference>
<comment type="caution">
    <text evidence="6">The sequence shown here is derived from an EMBL/GenBank/DDBJ whole genome shotgun (WGS) entry which is preliminary data.</text>
</comment>
<reference evidence="6 7" key="1">
    <citation type="submission" date="2012-11" db="EMBL/GenBank/DDBJ databases">
        <title>Whole genome sequence of Acidocella aminolytica 101 = DSM 11237.</title>
        <authorList>
            <person name="Azuma Y."/>
            <person name="Higashiura N."/>
            <person name="Hirakawa H."/>
            <person name="Matsushita K."/>
        </authorList>
    </citation>
    <scope>NUCLEOTIDE SEQUENCE [LARGE SCALE GENOMIC DNA]</scope>
    <source>
        <strain evidence="7">101 / DSM 11237</strain>
    </source>
</reference>
<dbReference type="InterPro" id="IPR036388">
    <property type="entry name" value="WH-like_DNA-bd_sf"/>
</dbReference>
<evidence type="ECO:0000313" key="7">
    <source>
        <dbReference type="Proteomes" id="UP000032668"/>
    </source>
</evidence>
<sequence>MRGSEFARLRAFAAVVEEQNFARAAARLRIAPPTLSQMIRELEEALGVRLLNRTTRSLSLTAPGQKLLVRLKPAMAEMQAAMEDAASLSDKPAGLVKLHTPAQPCAMLIEPLLGAFHAAYPDIVLDITVDDAVTNIVEGGFDAGIRIGELLEQDMVAIRLTGDMRQIAVAAPAYLARHGVPETPGDLLAHRCINWRPPGRSGIYNWEFGKEGRWFAVAVGGPLLVSHREVALQAALQGVGIAFWSEHILRPYIQAGQLVPLLEEFSPSFPGWHLYYPSQRYLPGAVRAFVDFCRDHAVI</sequence>
<dbReference type="CDD" id="cd08474">
    <property type="entry name" value="PBP2_CrgA_like_5"/>
    <property type="match status" value="1"/>
</dbReference>
<dbReference type="GO" id="GO:0003700">
    <property type="term" value="F:DNA-binding transcription factor activity"/>
    <property type="evidence" value="ECO:0007669"/>
    <property type="project" value="InterPro"/>
</dbReference>
<dbReference type="Gene3D" id="1.10.10.10">
    <property type="entry name" value="Winged helix-like DNA-binding domain superfamily/Winged helix DNA-binding domain"/>
    <property type="match status" value="1"/>
</dbReference>
<keyword evidence="3" id="KW-0238">DNA-binding</keyword>
<dbReference type="PROSITE" id="PS50931">
    <property type="entry name" value="HTH_LYSR"/>
    <property type="match status" value="1"/>
</dbReference>
<dbReference type="PANTHER" id="PTHR30537:SF1">
    <property type="entry name" value="HTH-TYPE TRANSCRIPTIONAL REGULATOR PGRR"/>
    <property type="match status" value="1"/>
</dbReference>
<dbReference type="STRING" id="1120923.SAMN02746095_00135"/>
<dbReference type="SUPFAM" id="SSF53850">
    <property type="entry name" value="Periplasmic binding protein-like II"/>
    <property type="match status" value="1"/>
</dbReference>
<dbReference type="InterPro" id="IPR005119">
    <property type="entry name" value="LysR_subst-bd"/>
</dbReference>
<evidence type="ECO:0000256" key="3">
    <source>
        <dbReference type="ARBA" id="ARBA00023125"/>
    </source>
</evidence>
<evidence type="ECO:0000259" key="5">
    <source>
        <dbReference type="PROSITE" id="PS50931"/>
    </source>
</evidence>
<name>A0A0D6PHJ2_9PROT</name>